<keyword evidence="4 11" id="KW-0067">ATP-binding</keyword>
<proteinExistence type="predicted"/>
<gene>
    <name evidence="11" type="ORF">ACFQ03_17070</name>
</gene>
<protein>
    <submittedName>
        <fullName evidence="11">ABC transporter ATP-binding protein</fullName>
    </submittedName>
</protein>
<evidence type="ECO:0000256" key="5">
    <source>
        <dbReference type="ARBA" id="ARBA00022989"/>
    </source>
</evidence>
<keyword evidence="3" id="KW-0547">Nucleotide-binding</keyword>
<dbReference type="PANTHER" id="PTHR43394">
    <property type="entry name" value="ATP-DEPENDENT PERMEASE MDL1, MITOCHONDRIAL"/>
    <property type="match status" value="1"/>
</dbReference>
<evidence type="ECO:0000259" key="10">
    <source>
        <dbReference type="PROSITE" id="PS50929"/>
    </source>
</evidence>
<dbReference type="GO" id="GO:0005524">
    <property type="term" value="F:ATP binding"/>
    <property type="evidence" value="ECO:0007669"/>
    <property type="project" value="UniProtKB-KW"/>
</dbReference>
<feature type="transmembrane region" description="Helical" evidence="8">
    <location>
        <begin position="161"/>
        <end position="180"/>
    </location>
</feature>
<dbReference type="Gene3D" id="1.20.1560.10">
    <property type="entry name" value="ABC transporter type 1, transmembrane domain"/>
    <property type="match status" value="1"/>
</dbReference>
<feature type="transmembrane region" description="Helical" evidence="8">
    <location>
        <begin position="63"/>
        <end position="82"/>
    </location>
</feature>
<dbReference type="Gene3D" id="3.40.50.300">
    <property type="entry name" value="P-loop containing nucleotide triphosphate hydrolases"/>
    <property type="match status" value="1"/>
</dbReference>
<comment type="subcellular location">
    <subcellularLocation>
        <location evidence="1">Cell membrane</location>
        <topology evidence="1">Multi-pass membrane protein</topology>
    </subcellularLocation>
</comment>
<dbReference type="Pfam" id="PF00005">
    <property type="entry name" value="ABC_tran"/>
    <property type="match status" value="1"/>
</dbReference>
<feature type="domain" description="ABC transporter" evidence="9">
    <location>
        <begin position="339"/>
        <end position="571"/>
    </location>
</feature>
<dbReference type="InterPro" id="IPR011527">
    <property type="entry name" value="ABC1_TM_dom"/>
</dbReference>
<dbReference type="PROSITE" id="PS50893">
    <property type="entry name" value="ABC_TRANSPORTER_2"/>
    <property type="match status" value="1"/>
</dbReference>
<sequence>MLKFPDWFIFFVKQLTRSKGAILFISLLTAIAVVCGTAAPLLIGRLMDGVMLRGAEGMVRISLLLLGALLLAELCVALRAYISAKTMTRLSYELTEETLASVLHTSADFSTKTSRGELLQRCTQDTRVIQQFGLATLPGFAQELLLACAAIAVIAQWNWTLAIVLLASYFILFIPVHIYGRKRGNARQKLVAQDAKLRQSLLERLDTVKQIKLYGTERREYEDFATDQGKWADLKFQENIEDSLYRTFPRIPDSLAPALVFLFAGWQMFKGEASVGQLVTILAYIPAINAPARSFFGLYVSFADIKVRIHGIIEYLCLPVESGKQPGLRQLPDYRQQPISFHDVHVAGPRGDLLRNLSFTILPGEHVAIVGPSGAGKSTLLQLLLRLREPSAGEIRIGGISIRELDATHLRSRIGYIMQEGIWFRDSLFRNLTYLGDADRGTLDKWMKAFGAEDIVSKLPSGYDSEIDFNGNRLSGGQRQLINLVRTMVKEPDILLLDEATSALDQTSEATVYQALEACAGSLTRINITHRLRGAALADRILVLDKGELVEVGTHEQLLRQQGPYARMWRQEQHEQAADAPPRGGVSDERIPALTR</sequence>
<dbReference type="SUPFAM" id="SSF52540">
    <property type="entry name" value="P-loop containing nucleoside triphosphate hydrolases"/>
    <property type="match status" value="1"/>
</dbReference>
<dbReference type="CDD" id="cd07346">
    <property type="entry name" value="ABC_6TM_exporters"/>
    <property type="match status" value="1"/>
</dbReference>
<keyword evidence="2 8" id="KW-0812">Transmembrane</keyword>
<evidence type="ECO:0000256" key="6">
    <source>
        <dbReference type="ARBA" id="ARBA00023136"/>
    </source>
</evidence>
<dbReference type="Proteomes" id="UP001597120">
    <property type="component" value="Unassembled WGS sequence"/>
</dbReference>
<feature type="region of interest" description="Disordered" evidence="7">
    <location>
        <begin position="570"/>
        <end position="596"/>
    </location>
</feature>
<feature type="transmembrane region" description="Helical" evidence="8">
    <location>
        <begin position="21"/>
        <end position="43"/>
    </location>
</feature>
<keyword evidence="5 8" id="KW-1133">Transmembrane helix</keyword>
<evidence type="ECO:0000313" key="11">
    <source>
        <dbReference type="EMBL" id="MFD0870855.1"/>
    </source>
</evidence>
<evidence type="ECO:0000256" key="7">
    <source>
        <dbReference type="SAM" id="MobiDB-lite"/>
    </source>
</evidence>
<feature type="compositionally biased region" description="Basic and acidic residues" evidence="7">
    <location>
        <begin position="586"/>
        <end position="596"/>
    </location>
</feature>
<dbReference type="RefSeq" id="WP_379289625.1">
    <property type="nucleotide sequence ID" value="NZ_JBHTIU010000062.1"/>
</dbReference>
<evidence type="ECO:0000256" key="1">
    <source>
        <dbReference type="ARBA" id="ARBA00004651"/>
    </source>
</evidence>
<evidence type="ECO:0000259" key="9">
    <source>
        <dbReference type="PROSITE" id="PS50893"/>
    </source>
</evidence>
<dbReference type="PANTHER" id="PTHR43394:SF1">
    <property type="entry name" value="ATP-BINDING CASSETTE SUB-FAMILY B MEMBER 10, MITOCHONDRIAL"/>
    <property type="match status" value="1"/>
</dbReference>
<dbReference type="InterPro" id="IPR017871">
    <property type="entry name" value="ABC_transporter-like_CS"/>
</dbReference>
<dbReference type="SMART" id="SM00382">
    <property type="entry name" value="AAA"/>
    <property type="match status" value="1"/>
</dbReference>
<dbReference type="EMBL" id="JBHTIU010000062">
    <property type="protein sequence ID" value="MFD0870855.1"/>
    <property type="molecule type" value="Genomic_DNA"/>
</dbReference>
<evidence type="ECO:0000256" key="3">
    <source>
        <dbReference type="ARBA" id="ARBA00022741"/>
    </source>
</evidence>
<dbReference type="InterPro" id="IPR003439">
    <property type="entry name" value="ABC_transporter-like_ATP-bd"/>
</dbReference>
<feature type="domain" description="ABC transmembrane type-1" evidence="10">
    <location>
        <begin position="23"/>
        <end position="304"/>
    </location>
</feature>
<dbReference type="Pfam" id="PF00664">
    <property type="entry name" value="ABC_membrane"/>
    <property type="match status" value="1"/>
</dbReference>
<dbReference type="InterPro" id="IPR039421">
    <property type="entry name" value="Type_1_exporter"/>
</dbReference>
<evidence type="ECO:0000256" key="4">
    <source>
        <dbReference type="ARBA" id="ARBA00022840"/>
    </source>
</evidence>
<accession>A0ABW3DBH5</accession>
<feature type="transmembrane region" description="Helical" evidence="8">
    <location>
        <begin position="134"/>
        <end position="155"/>
    </location>
</feature>
<evidence type="ECO:0000313" key="12">
    <source>
        <dbReference type="Proteomes" id="UP001597120"/>
    </source>
</evidence>
<name>A0ABW3DBH5_9BACL</name>
<dbReference type="PROSITE" id="PS50929">
    <property type="entry name" value="ABC_TM1F"/>
    <property type="match status" value="1"/>
</dbReference>
<keyword evidence="6 8" id="KW-0472">Membrane</keyword>
<reference evidence="12" key="1">
    <citation type="journal article" date="2019" name="Int. J. Syst. Evol. Microbiol.">
        <title>The Global Catalogue of Microorganisms (GCM) 10K type strain sequencing project: providing services to taxonomists for standard genome sequencing and annotation.</title>
        <authorList>
            <consortium name="The Broad Institute Genomics Platform"/>
            <consortium name="The Broad Institute Genome Sequencing Center for Infectious Disease"/>
            <person name="Wu L."/>
            <person name="Ma J."/>
        </authorList>
    </citation>
    <scope>NUCLEOTIDE SEQUENCE [LARGE SCALE GENOMIC DNA]</scope>
    <source>
        <strain evidence="12">CCUG 57263</strain>
    </source>
</reference>
<comment type="caution">
    <text evidence="11">The sequence shown here is derived from an EMBL/GenBank/DDBJ whole genome shotgun (WGS) entry which is preliminary data.</text>
</comment>
<dbReference type="InterPro" id="IPR027417">
    <property type="entry name" value="P-loop_NTPase"/>
</dbReference>
<evidence type="ECO:0000256" key="8">
    <source>
        <dbReference type="SAM" id="Phobius"/>
    </source>
</evidence>
<keyword evidence="12" id="KW-1185">Reference proteome</keyword>
<dbReference type="InterPro" id="IPR003593">
    <property type="entry name" value="AAA+_ATPase"/>
</dbReference>
<organism evidence="11 12">
    <name type="scientific">Paenibacillus residui</name>
    <dbReference type="NCBI Taxonomy" id="629724"/>
    <lineage>
        <taxon>Bacteria</taxon>
        <taxon>Bacillati</taxon>
        <taxon>Bacillota</taxon>
        <taxon>Bacilli</taxon>
        <taxon>Bacillales</taxon>
        <taxon>Paenibacillaceae</taxon>
        <taxon>Paenibacillus</taxon>
    </lineage>
</organism>
<dbReference type="InterPro" id="IPR036640">
    <property type="entry name" value="ABC1_TM_sf"/>
</dbReference>
<evidence type="ECO:0000256" key="2">
    <source>
        <dbReference type="ARBA" id="ARBA00022692"/>
    </source>
</evidence>
<dbReference type="SUPFAM" id="SSF90123">
    <property type="entry name" value="ABC transporter transmembrane region"/>
    <property type="match status" value="1"/>
</dbReference>
<dbReference type="PROSITE" id="PS00211">
    <property type="entry name" value="ABC_TRANSPORTER_1"/>
    <property type="match status" value="1"/>
</dbReference>